<evidence type="ECO:0000256" key="4">
    <source>
        <dbReference type="ARBA" id="ARBA00022741"/>
    </source>
</evidence>
<dbReference type="InterPro" id="IPR003593">
    <property type="entry name" value="AAA+_ATPase"/>
</dbReference>
<dbReference type="InterPro" id="IPR050095">
    <property type="entry name" value="ECF_ABC_transporter_ATP-bd"/>
</dbReference>
<dbReference type="RefSeq" id="WP_163316691.1">
    <property type="nucleotide sequence ID" value="NZ_JAAGAA010000010.1"/>
</dbReference>
<dbReference type="InterPro" id="IPR003439">
    <property type="entry name" value="ABC_transporter-like_ATP-bd"/>
</dbReference>
<dbReference type="EMBL" id="JAAGAA010000010">
    <property type="protein sequence ID" value="NDV13499.1"/>
    <property type="molecule type" value="Genomic_DNA"/>
</dbReference>
<dbReference type="PROSITE" id="PS50893">
    <property type="entry name" value="ABC_TRANSPORTER_2"/>
    <property type="match status" value="1"/>
</dbReference>
<dbReference type="Proteomes" id="UP000482578">
    <property type="component" value="Unassembled WGS sequence"/>
</dbReference>
<evidence type="ECO:0000259" key="6">
    <source>
        <dbReference type="PROSITE" id="PS50893"/>
    </source>
</evidence>
<evidence type="ECO:0000256" key="5">
    <source>
        <dbReference type="ARBA" id="ARBA00022840"/>
    </source>
</evidence>
<comment type="similarity">
    <text evidence="1">Belongs to the ABC transporter superfamily.</text>
</comment>
<evidence type="ECO:0000313" key="8">
    <source>
        <dbReference type="Proteomes" id="UP000482578"/>
    </source>
</evidence>
<evidence type="ECO:0000256" key="1">
    <source>
        <dbReference type="ARBA" id="ARBA00005417"/>
    </source>
</evidence>
<evidence type="ECO:0000256" key="2">
    <source>
        <dbReference type="ARBA" id="ARBA00022448"/>
    </source>
</evidence>
<dbReference type="GO" id="GO:0042626">
    <property type="term" value="F:ATPase-coupled transmembrane transporter activity"/>
    <property type="evidence" value="ECO:0007669"/>
    <property type="project" value="TreeGrafter"/>
</dbReference>
<dbReference type="Gene3D" id="3.40.50.300">
    <property type="entry name" value="P-loop containing nucleotide triphosphate hydrolases"/>
    <property type="match status" value="1"/>
</dbReference>
<dbReference type="AlphaFoldDB" id="A0A6B2KU26"/>
<keyword evidence="8" id="KW-1185">Reference proteome</keyword>
<gene>
    <name evidence="7" type="ORF">GZH52_11965</name>
</gene>
<dbReference type="InterPro" id="IPR015856">
    <property type="entry name" value="ABC_transpr_CbiO/EcfA_su"/>
</dbReference>
<evidence type="ECO:0000256" key="3">
    <source>
        <dbReference type="ARBA" id="ARBA00022475"/>
    </source>
</evidence>
<organism evidence="7 8">
    <name type="scientific">Crenobacter caeni</name>
    <dbReference type="NCBI Taxonomy" id="2705474"/>
    <lineage>
        <taxon>Bacteria</taxon>
        <taxon>Pseudomonadati</taxon>
        <taxon>Pseudomonadota</taxon>
        <taxon>Betaproteobacteria</taxon>
        <taxon>Neisseriales</taxon>
        <taxon>Neisseriaceae</taxon>
        <taxon>Crenobacter</taxon>
    </lineage>
</organism>
<keyword evidence="5 7" id="KW-0067">ATP-binding</keyword>
<sequence length="282" mass="29489">MAEPVLSFEQVGYGWDGAPPLLASLSLTVAAGECVALVGANGAGKSTLLRLACGLLAPSDGRVSAGGLDTRLARPSALARVAGMMFQEAERQLCCGRVRDEVAFAPRLGGLSATEVKRRTARALEATALASHADAHPFDLNAGERRLLTLAALIAQDVPLMLLDEPTRDFDAVQLALFEAWLAREKSAGRAILLISHDYDFVARNCPRVLHLAGGGVIADGPPEQVLHDPALQGDSPGAAPTLPALCRAIGLPPTTDAACFDAAWRVACERRAALSKSRGEA</sequence>
<keyword evidence="4" id="KW-0547">Nucleotide-binding</keyword>
<dbReference type="GO" id="GO:0005524">
    <property type="term" value="F:ATP binding"/>
    <property type="evidence" value="ECO:0007669"/>
    <property type="project" value="UniProtKB-KW"/>
</dbReference>
<name>A0A6B2KU26_9NEIS</name>
<evidence type="ECO:0000313" key="7">
    <source>
        <dbReference type="EMBL" id="NDV13499.1"/>
    </source>
</evidence>
<keyword evidence="3" id="KW-0472">Membrane</keyword>
<comment type="caution">
    <text evidence="7">The sequence shown here is derived from an EMBL/GenBank/DDBJ whole genome shotgun (WGS) entry which is preliminary data.</text>
</comment>
<dbReference type="PANTHER" id="PTHR43553:SF24">
    <property type="entry name" value="ENERGY-COUPLING FACTOR TRANSPORTER ATP-BINDING PROTEIN ECFA1"/>
    <property type="match status" value="1"/>
</dbReference>
<proteinExistence type="inferred from homology"/>
<dbReference type="SMART" id="SM00382">
    <property type="entry name" value="AAA"/>
    <property type="match status" value="1"/>
</dbReference>
<accession>A0A6B2KU26</accession>
<dbReference type="SUPFAM" id="SSF52540">
    <property type="entry name" value="P-loop containing nucleoside triphosphate hydrolases"/>
    <property type="match status" value="1"/>
</dbReference>
<dbReference type="Pfam" id="PF00005">
    <property type="entry name" value="ABC_tran"/>
    <property type="match status" value="1"/>
</dbReference>
<keyword evidence="3" id="KW-1003">Cell membrane</keyword>
<dbReference type="InterPro" id="IPR027417">
    <property type="entry name" value="P-loop_NTPase"/>
</dbReference>
<dbReference type="GO" id="GO:0043190">
    <property type="term" value="C:ATP-binding cassette (ABC) transporter complex"/>
    <property type="evidence" value="ECO:0007669"/>
    <property type="project" value="TreeGrafter"/>
</dbReference>
<feature type="domain" description="ABC transporter" evidence="6">
    <location>
        <begin position="6"/>
        <end position="239"/>
    </location>
</feature>
<dbReference type="CDD" id="cd03225">
    <property type="entry name" value="ABC_cobalt_CbiO_domain1"/>
    <property type="match status" value="1"/>
</dbReference>
<protein>
    <submittedName>
        <fullName evidence="7">ABC transporter ATP-binding protein</fullName>
    </submittedName>
</protein>
<reference evidence="7 8" key="1">
    <citation type="submission" date="2020-02" db="EMBL/GenBank/DDBJ databases">
        <authorList>
            <person name="Yang Z."/>
        </authorList>
    </citation>
    <scope>NUCLEOTIDE SEQUENCE [LARGE SCALE GENOMIC DNA]</scope>
    <source>
        <strain evidence="7 8">HX-7-9</strain>
    </source>
</reference>
<dbReference type="PANTHER" id="PTHR43553">
    <property type="entry name" value="HEAVY METAL TRANSPORTER"/>
    <property type="match status" value="1"/>
</dbReference>
<dbReference type="GO" id="GO:0016887">
    <property type="term" value="F:ATP hydrolysis activity"/>
    <property type="evidence" value="ECO:0007669"/>
    <property type="project" value="InterPro"/>
</dbReference>
<keyword evidence="2" id="KW-0813">Transport</keyword>